<dbReference type="InParanoid" id="F6HXH3"/>
<evidence type="ECO:0000256" key="2">
    <source>
        <dbReference type="ARBA" id="ARBA00023002"/>
    </source>
</evidence>
<dbReference type="Gene3D" id="3.40.50.720">
    <property type="entry name" value="NAD(P)-binding Rossmann-like Domain"/>
    <property type="match status" value="1"/>
</dbReference>
<accession>F6HXH3</accession>
<dbReference type="eggNOG" id="KOG1198">
    <property type="taxonomic scope" value="Eukaryota"/>
</dbReference>
<protein>
    <recommendedName>
        <fullName evidence="3">Enoyl reductase (ER) domain-containing protein</fullName>
    </recommendedName>
</protein>
<organism evidence="4 5">
    <name type="scientific">Vitis vinifera</name>
    <name type="common">Grape</name>
    <dbReference type="NCBI Taxonomy" id="29760"/>
    <lineage>
        <taxon>Eukaryota</taxon>
        <taxon>Viridiplantae</taxon>
        <taxon>Streptophyta</taxon>
        <taxon>Embryophyta</taxon>
        <taxon>Tracheophyta</taxon>
        <taxon>Spermatophyta</taxon>
        <taxon>Magnoliopsida</taxon>
        <taxon>eudicotyledons</taxon>
        <taxon>Gunneridae</taxon>
        <taxon>Pentapetalae</taxon>
        <taxon>rosids</taxon>
        <taxon>Vitales</taxon>
        <taxon>Vitaceae</taxon>
        <taxon>Viteae</taxon>
        <taxon>Vitis</taxon>
    </lineage>
</organism>
<dbReference type="EMBL" id="FN596494">
    <property type="protein sequence ID" value="CCB59643.1"/>
    <property type="molecule type" value="Genomic_DNA"/>
</dbReference>
<evidence type="ECO:0000256" key="1">
    <source>
        <dbReference type="ARBA" id="ARBA00022857"/>
    </source>
</evidence>
<feature type="domain" description="Enoyl reductase (ER)" evidence="3">
    <location>
        <begin position="10"/>
        <end position="267"/>
    </location>
</feature>
<dbReference type="InterPro" id="IPR020843">
    <property type="entry name" value="ER"/>
</dbReference>
<gene>
    <name evidence="4" type="ordered locus">VIT_09s0002g07620</name>
</gene>
<dbReference type="InterPro" id="IPR011032">
    <property type="entry name" value="GroES-like_sf"/>
</dbReference>
<dbReference type="AlphaFoldDB" id="F6HXH3"/>
<dbReference type="PANTHER" id="PTHR48106">
    <property type="entry name" value="QUINONE OXIDOREDUCTASE PIG3-RELATED"/>
    <property type="match status" value="1"/>
</dbReference>
<dbReference type="Proteomes" id="UP000009183">
    <property type="component" value="Chromosome 9"/>
</dbReference>
<dbReference type="GO" id="GO:0016651">
    <property type="term" value="F:oxidoreductase activity, acting on NAD(P)H"/>
    <property type="evidence" value="ECO:0000318"/>
    <property type="project" value="GO_Central"/>
</dbReference>
<dbReference type="SMART" id="SM00829">
    <property type="entry name" value="PKS_ER"/>
    <property type="match status" value="1"/>
</dbReference>
<dbReference type="Gene3D" id="3.90.180.10">
    <property type="entry name" value="Medium-chain alcohol dehydrogenases, catalytic domain"/>
    <property type="match status" value="2"/>
</dbReference>
<reference evidence="5" key="1">
    <citation type="journal article" date="2007" name="Nature">
        <title>The grapevine genome sequence suggests ancestral hexaploidization in major angiosperm phyla.</title>
        <authorList>
            <consortium name="The French-Italian Public Consortium for Grapevine Genome Characterization."/>
            <person name="Jaillon O."/>
            <person name="Aury J.-M."/>
            <person name="Noel B."/>
            <person name="Policriti A."/>
            <person name="Clepet C."/>
            <person name="Casagrande A."/>
            <person name="Choisne N."/>
            <person name="Aubourg S."/>
            <person name="Vitulo N."/>
            <person name="Jubin C."/>
            <person name="Vezzi A."/>
            <person name="Legeai F."/>
            <person name="Hugueney P."/>
            <person name="Dasilva C."/>
            <person name="Horner D."/>
            <person name="Mica E."/>
            <person name="Jublot D."/>
            <person name="Poulain J."/>
            <person name="Bruyere C."/>
            <person name="Billault A."/>
            <person name="Segurens B."/>
            <person name="Gouyvenoux M."/>
            <person name="Ugarte E."/>
            <person name="Cattonaro F."/>
            <person name="Anthouard V."/>
            <person name="Vico V."/>
            <person name="Del Fabbro C."/>
            <person name="Alaux M."/>
            <person name="Di Gaspero G."/>
            <person name="Dumas V."/>
            <person name="Felice N."/>
            <person name="Paillard S."/>
            <person name="Juman I."/>
            <person name="Moroldo M."/>
            <person name="Scalabrin S."/>
            <person name="Canaguier A."/>
            <person name="Le Clainche I."/>
            <person name="Malacrida G."/>
            <person name="Durand E."/>
            <person name="Pesole G."/>
            <person name="Laucou V."/>
            <person name="Chatelet P."/>
            <person name="Merdinoglu D."/>
            <person name="Delledonne M."/>
            <person name="Pezzotti M."/>
            <person name="Lecharny A."/>
            <person name="Scarpelli C."/>
            <person name="Artiguenave F."/>
            <person name="Pe M.E."/>
            <person name="Valle G."/>
            <person name="Morgante M."/>
            <person name="Caboche M."/>
            <person name="Adam-Blondon A.-F."/>
            <person name="Weissenbach J."/>
            <person name="Quetier F."/>
            <person name="Wincker P."/>
        </authorList>
    </citation>
    <scope>NUCLEOTIDE SEQUENCE [LARGE SCALE GENOMIC DNA]</scope>
    <source>
        <strain evidence="5">cv. Pinot noir / PN40024</strain>
    </source>
</reference>
<dbReference type="SUPFAM" id="SSF50129">
    <property type="entry name" value="GroES-like"/>
    <property type="match status" value="1"/>
</dbReference>
<dbReference type="STRING" id="29760.F6HXH3"/>
<keyword evidence="1" id="KW-0521">NADP</keyword>
<evidence type="ECO:0000313" key="4">
    <source>
        <dbReference type="EMBL" id="CCB59643.1"/>
    </source>
</evidence>
<keyword evidence="5" id="KW-1185">Reference proteome</keyword>
<proteinExistence type="predicted"/>
<keyword evidence="2" id="KW-0560">Oxidoreductase</keyword>
<dbReference type="GO" id="GO:0070402">
    <property type="term" value="F:NADPH binding"/>
    <property type="evidence" value="ECO:0000318"/>
    <property type="project" value="GO_Central"/>
</dbReference>
<dbReference type="PANTHER" id="PTHR48106:SF8">
    <property type="entry name" value="OS02G0805600 PROTEIN"/>
    <property type="match status" value="1"/>
</dbReference>
<name>F6HXH3_VITVI</name>
<dbReference type="PaxDb" id="29760-VIT_09s0002g07620.t01"/>
<evidence type="ECO:0000313" key="5">
    <source>
        <dbReference type="Proteomes" id="UP000009183"/>
    </source>
</evidence>
<sequence length="295" mass="31567">MKAVVITTSGDPQVLQVQEVENPEIGDDEVLIRVDAAAINRADTLQRKGLHPSSKAAVPTRVSNVLESSKLLEKPSFDGRLAIRRESTDFNAILYVILLPPEYKFIIYMVCALLSGGGYAEKVAVPAGQVLLVPSGVSLKDAAGIPEVACPVWSTVLMMSCLSAGETFQVHGGSIGIGTFAIQIAKYRGARMCASITRLKTLLLGWRKQEGKGGTVAEVNLSGLLARCLTVQAAGLRNRSLENKAVIVSEAEKNVWPAITGVQVFSIDGSSRGSPAHGKQQACWEDTVHSIMLWL</sequence>
<dbReference type="HOGENOM" id="CLU_026673_3_4_1"/>
<evidence type="ECO:0000259" key="3">
    <source>
        <dbReference type="SMART" id="SM00829"/>
    </source>
</evidence>